<evidence type="ECO:0000313" key="3">
    <source>
        <dbReference type="Proteomes" id="UP001375240"/>
    </source>
</evidence>
<organism evidence="2 3">
    <name type="scientific">Orbilia brochopaga</name>
    <dbReference type="NCBI Taxonomy" id="3140254"/>
    <lineage>
        <taxon>Eukaryota</taxon>
        <taxon>Fungi</taxon>
        <taxon>Dikarya</taxon>
        <taxon>Ascomycota</taxon>
        <taxon>Pezizomycotina</taxon>
        <taxon>Orbiliomycetes</taxon>
        <taxon>Orbiliales</taxon>
        <taxon>Orbiliaceae</taxon>
        <taxon>Orbilia</taxon>
    </lineage>
</organism>
<evidence type="ECO:0000256" key="1">
    <source>
        <dbReference type="SAM" id="MobiDB-lite"/>
    </source>
</evidence>
<name>A0AAV9VF20_9PEZI</name>
<feature type="compositionally biased region" description="Basic and acidic residues" evidence="1">
    <location>
        <begin position="81"/>
        <end position="92"/>
    </location>
</feature>
<dbReference type="EMBL" id="JAVHNQ010000001">
    <property type="protein sequence ID" value="KAK6359673.1"/>
    <property type="molecule type" value="Genomic_DNA"/>
</dbReference>
<sequence>MSGNDEMISGTKIEPLASPTKRHAPTEHVGGSVGEDEIVDSSRIGPMKSGNKVQPQAHAQANPGGSTGTNETIGSVNIEPLHSKMKDASKKN</sequence>
<feature type="region of interest" description="Disordered" evidence="1">
    <location>
        <begin position="1"/>
        <end position="92"/>
    </location>
</feature>
<evidence type="ECO:0000313" key="2">
    <source>
        <dbReference type="EMBL" id="KAK6359673.1"/>
    </source>
</evidence>
<gene>
    <name evidence="2" type="ORF">TWF696_000817</name>
</gene>
<keyword evidence="3" id="KW-1185">Reference proteome</keyword>
<dbReference type="Proteomes" id="UP001375240">
    <property type="component" value="Unassembled WGS sequence"/>
</dbReference>
<comment type="caution">
    <text evidence="2">The sequence shown here is derived from an EMBL/GenBank/DDBJ whole genome shotgun (WGS) entry which is preliminary data.</text>
</comment>
<reference evidence="2 3" key="1">
    <citation type="submission" date="2019-10" db="EMBL/GenBank/DDBJ databases">
        <authorList>
            <person name="Palmer J.M."/>
        </authorList>
    </citation>
    <scope>NUCLEOTIDE SEQUENCE [LARGE SCALE GENOMIC DNA]</scope>
    <source>
        <strain evidence="2 3">TWF696</strain>
    </source>
</reference>
<dbReference type="AlphaFoldDB" id="A0AAV9VF20"/>
<proteinExistence type="predicted"/>
<protein>
    <submittedName>
        <fullName evidence="2">Uncharacterized protein</fullName>
    </submittedName>
</protein>
<accession>A0AAV9VF20</accession>